<dbReference type="GO" id="GO:0045740">
    <property type="term" value="P:positive regulation of DNA replication"/>
    <property type="evidence" value="ECO:0007669"/>
    <property type="project" value="TreeGrafter"/>
</dbReference>
<dbReference type="InterPro" id="IPR036427">
    <property type="entry name" value="Bromodomain-like_sf"/>
</dbReference>
<feature type="region of interest" description="Disordered" evidence="3">
    <location>
        <begin position="1734"/>
        <end position="2018"/>
    </location>
</feature>
<feature type="region of interest" description="Disordered" evidence="3">
    <location>
        <begin position="193"/>
        <end position="218"/>
    </location>
</feature>
<feature type="compositionally biased region" description="Low complexity" evidence="3">
    <location>
        <begin position="1763"/>
        <end position="1775"/>
    </location>
</feature>
<proteinExistence type="predicted"/>
<feature type="region of interest" description="Disordered" evidence="3">
    <location>
        <begin position="1375"/>
        <end position="1394"/>
    </location>
</feature>
<dbReference type="PROSITE" id="PS50014">
    <property type="entry name" value="BROMODOMAIN_2"/>
    <property type="match status" value="1"/>
</dbReference>
<feature type="region of interest" description="Disordered" evidence="3">
    <location>
        <begin position="22"/>
        <end position="45"/>
    </location>
</feature>
<dbReference type="PRINTS" id="PR00503">
    <property type="entry name" value="BROMODOMAIN"/>
</dbReference>
<keyword evidence="5" id="KW-1185">Reference proteome</keyword>
<evidence type="ECO:0000256" key="2">
    <source>
        <dbReference type="PROSITE-ProRule" id="PRU00035"/>
    </source>
</evidence>
<feature type="region of interest" description="Disordered" evidence="3">
    <location>
        <begin position="1122"/>
        <end position="1150"/>
    </location>
</feature>
<dbReference type="GO" id="GO:0031445">
    <property type="term" value="P:regulation of heterochromatin formation"/>
    <property type="evidence" value="ECO:0007669"/>
    <property type="project" value="TreeGrafter"/>
</dbReference>
<sequence length="2191" mass="238521">MDNFAVQPMSSSKGIETFEVRYSSSGVEHHSKDLRQGKEEPSDPDHYHVKDSNMKIKVLHCDCCTFKKKTEAEIAVQDNSREENSDTIYPGHQKRNCSRLQQIGSQRREDRILNHDSRKIHSQCNDDTHMSQSLIEQAKSMLHHENNAPQVSPASRNLPEESGFCLHQKAAGDIFRHDSLNCELGLKKEKSSGSTCSQRASSFTKPRPVQHSQSAVPLREQSSYFQDCSVEGLRESFSHDGSSCMLSEGSLVITGTACKNQLNHKNGTDTSTTLDGDLSHVKGLDMESMEETKNESSIVHPLAEESGILMPDLEVRGEPKQVHVATTDDCSIFDNAEGIADSMYEEDMIKGDSYMNNNTMLNVQGTQIRIPLLSQSISSRLTQEDQEVSAHDSLYEEDILSKSDSGDHYKDVSVLKGVRIGDLDSKNPSEAVQTGFDSLSVSEIWSFDHGCQGQTTKEFDQSGTDEGFGNLNSFSKPYSHVLHKLNKLTTKYDREPGTTLCANMRSLVLQIADVVGKIASTTGAADILHGQDSPLADNIDLVTVTSTLSSYLETCCYTVSELNMALLEVDQVDVEDICYHSDLEGKAENSSRICSIGSIMSGHEQIQDFLVASEVKKYGDTSFNENVCRGESEKTVPNATTIKSPGPKEDGKKNIEKLSERRAVDSGDDGTETKGCKKKMKRSVSFSKSDSVLSEKNDTEVMMNDPFPMTSTPKEPENKEQQRVFKLRKNLHVPKAIEESPWAKKSCSVTSSDSLPELEETTKPFPPLEETNKTKGVFSGDSKNKKLKYSSPVASLQLHVMDQGMVFKGKAKKRSKKGKRGRQSVLDLNNNESQTLVPFVSSAQGATENTLSVKTKASLSSNLLNQQNKLLCATTGTTPVSTTDAKKPGKAATGTTIDDGGTDNIPVVLLKRIDDVANSPLQPVAKEQVLTDNRAAADDKESDTSEICLCSSVTTARETKLAKLDTSNMDNSSVLSTQKWYCSKENEPKGSQGTTLSGQTDLGPMKQPMRTADELNTRDQPNVEDTTLEANVKIALAEADLRTISQNHPVSTITTLSSSVSSNPTSVAETTPKRIKNAVDGMQEQANVSSTPVYVIISGQSDVEGDSQVSGALTVKHYMEASGSSSRKAQETKETAFSHTQPLQTDDLKPNSICMKLGQSEAQTRVKPAVTSFQTEPLLPLVVQANSASGVQKTSCKTPLKSEQSTAICKAAVERTLDVTKHQEKPSLPTGLSSKMQHSNPATTAPKTHNGLNPAVFSNGQQPASPVQRIGLGPVVGSPIIIPLTALGFSSAITPQTTTTLMSTASALSPMSTDPRLNRSLTIGQLRDPRMNVAQHVNSPATSNAFRQNLIQMSSWKPIAHQAYPCIHGWLSPTKRQSGSEGYLKVPSKSETKRDMVTQTCLEKTVHTGSDKRQREAERSNITQPASEPPAKLLRLGPEKTGAFPKHQHSVALTSSTLQGQHMDSTSKQECASLPSSVTSQSLGTLPAASIVQVHGNLPTVSVTLGLGNQLPVSVAQGCGSQPLGKVLPVSVPQGHDSLPVVSTIQGYNFSKTAPRVQSGIRVLTSSFGQNNASISAPLTVSPVASVQNSSSPNVGITSMFRFHIDKGHQKVIPSGQSQAFPNNRIPRVPGVQSHQFSGGQAFPRGLGHTFPKGQPIPRGQAGTFPRAQGQARPRGPTFPRGPSQAFPRAKVLPRDLSRTVSGRIKKPGGRHDMKTRAVSPSHPLYHILKNYMSGTGEHDHTNAGNENVSFTPGTSIETSRASLGDSSSSPEGSSIKAPIANHELGSLTPGASSLSSKTKHETVSLISSCSTSKKSKRRLDMQDSARHSHKEKDKVIQTRKHTPSHSTGTSDNLVVISDSEDEQTEDTSQIQEKHVDEGKPSCSYDAESSNPSASKSTPRMNTVKGKLTPSLPIKGKSRTSLLTESWVQGETPHEVDSPKTPTKSTLNTSKPLTPSTPGSQGKRKGRPPGSGKTPNKTPKKTPTSSQKNKSRGTPISRKTRLSISSLDTVGGDSSDDECAVPLARSVCSSGEKLPVARRGFQYRKKCLKLVDKILEHPSSIPFMQEVDKKEFPDYHLLVARPMTLQNVRYKLVQMKYQNMDQFVHDMRRIFFNCKLYNQPECLVMVQCQEIEHLFEALLARMFPDMQFTDIHGDPKEMDILNERQYSLEGVEAECEEEPIRLSGEVKRLFF</sequence>
<dbReference type="Gene3D" id="1.20.920.10">
    <property type="entry name" value="Bromodomain-like"/>
    <property type="match status" value="1"/>
</dbReference>
<dbReference type="STRING" id="7574.A0A1S3IRH5"/>
<feature type="region of interest" description="Disordered" evidence="3">
    <location>
        <begin position="1659"/>
        <end position="1722"/>
    </location>
</feature>
<feature type="compositionally biased region" description="Polar residues" evidence="3">
    <location>
        <begin position="1919"/>
        <end position="1929"/>
    </location>
</feature>
<feature type="domain" description="Bromo" evidence="4">
    <location>
        <begin position="2055"/>
        <end position="2125"/>
    </location>
</feature>
<dbReference type="Proteomes" id="UP000085678">
    <property type="component" value="Unplaced"/>
</dbReference>
<dbReference type="InterPro" id="IPR047171">
    <property type="entry name" value="BAZ1A"/>
</dbReference>
<feature type="region of interest" description="Disordered" evidence="3">
    <location>
        <begin position="984"/>
        <end position="1005"/>
    </location>
</feature>
<feature type="compositionally biased region" description="Polar residues" evidence="3">
    <location>
        <begin position="1940"/>
        <end position="1960"/>
    </location>
</feature>
<feature type="compositionally biased region" description="Polar residues" evidence="3">
    <location>
        <begin position="989"/>
        <end position="1000"/>
    </location>
</feature>
<dbReference type="PANTHER" id="PTHR46510">
    <property type="entry name" value="BROMODOMAIN ADJACENT TO ZINC FINGER DOMAIN PROTEIN 1A"/>
    <property type="match status" value="1"/>
</dbReference>
<evidence type="ECO:0000313" key="6">
    <source>
        <dbReference type="RefSeq" id="XP_013400128.1"/>
    </source>
</evidence>
<feature type="compositionally biased region" description="Basic and acidic residues" evidence="3">
    <location>
        <begin position="646"/>
        <end position="675"/>
    </location>
</feature>
<feature type="compositionally biased region" description="Polar residues" evidence="3">
    <location>
        <begin position="1743"/>
        <end position="1762"/>
    </location>
</feature>
<feature type="compositionally biased region" description="Low complexity" evidence="3">
    <location>
        <begin position="683"/>
        <end position="692"/>
    </location>
</feature>
<dbReference type="GO" id="GO:0006355">
    <property type="term" value="P:regulation of DNA-templated transcription"/>
    <property type="evidence" value="ECO:0007669"/>
    <property type="project" value="TreeGrafter"/>
</dbReference>
<feature type="compositionally biased region" description="Low complexity" evidence="3">
    <location>
        <begin position="1968"/>
        <end position="1988"/>
    </location>
</feature>
<feature type="region of interest" description="Disordered" evidence="3">
    <location>
        <begin position="878"/>
        <end position="898"/>
    </location>
</feature>
<dbReference type="PANTHER" id="PTHR46510:SF1">
    <property type="entry name" value="BROMODOMAIN ADJACENT TO ZINC FINGER DOMAIN PROTEIN 1A"/>
    <property type="match status" value="1"/>
</dbReference>
<dbReference type="GeneID" id="106166200"/>
<accession>A0A1S3IRH5</accession>
<dbReference type="InParanoid" id="A0A1S3IRH5"/>
<reference evidence="6" key="1">
    <citation type="submission" date="2025-08" db="UniProtKB">
        <authorList>
            <consortium name="RefSeq"/>
        </authorList>
    </citation>
    <scope>IDENTIFICATION</scope>
    <source>
        <tissue evidence="6">Gonads</tissue>
    </source>
</reference>
<dbReference type="SMART" id="SM00297">
    <property type="entry name" value="BROMO"/>
    <property type="match status" value="1"/>
</dbReference>
<feature type="region of interest" description="Disordered" evidence="3">
    <location>
        <begin position="747"/>
        <end position="783"/>
    </location>
</feature>
<dbReference type="GO" id="GO:0008623">
    <property type="term" value="C:CHRAC"/>
    <property type="evidence" value="ECO:0007669"/>
    <property type="project" value="TreeGrafter"/>
</dbReference>
<keyword evidence="1 2" id="KW-0103">Bromodomain</keyword>
<dbReference type="RefSeq" id="XP_013400128.1">
    <property type="nucleotide sequence ID" value="XM_013544674.2"/>
</dbReference>
<feature type="region of interest" description="Disordered" evidence="3">
    <location>
        <begin position="1222"/>
        <end position="1264"/>
    </location>
</feature>
<dbReference type="InterPro" id="IPR018359">
    <property type="entry name" value="Bromodomain_CS"/>
</dbReference>
<feature type="region of interest" description="Disordered" evidence="3">
    <location>
        <begin position="632"/>
        <end position="717"/>
    </location>
</feature>
<dbReference type="KEGG" id="lak:106166200"/>
<dbReference type="OrthoDB" id="784962at2759"/>
<dbReference type="CDD" id="cd04369">
    <property type="entry name" value="Bromodomain"/>
    <property type="match status" value="1"/>
</dbReference>
<feature type="compositionally biased region" description="Polar residues" evidence="3">
    <location>
        <begin position="1887"/>
        <end position="1901"/>
    </location>
</feature>
<dbReference type="PROSITE" id="PS00633">
    <property type="entry name" value="BROMODOMAIN_1"/>
    <property type="match status" value="1"/>
</dbReference>
<feature type="compositionally biased region" description="Polar residues" evidence="3">
    <location>
        <begin position="1230"/>
        <end position="1264"/>
    </location>
</feature>
<dbReference type="Pfam" id="PF00439">
    <property type="entry name" value="Bromodomain"/>
    <property type="match status" value="1"/>
</dbReference>
<dbReference type="GO" id="GO:0000228">
    <property type="term" value="C:nuclear chromosome"/>
    <property type="evidence" value="ECO:0007669"/>
    <property type="project" value="TreeGrafter"/>
</dbReference>
<dbReference type="InterPro" id="IPR001487">
    <property type="entry name" value="Bromodomain"/>
</dbReference>
<name>A0A1S3IRH5_LINAN</name>
<evidence type="ECO:0000259" key="4">
    <source>
        <dbReference type="PROSITE" id="PS50014"/>
    </source>
</evidence>
<organism evidence="5 6">
    <name type="scientific">Lingula anatina</name>
    <name type="common">Brachiopod</name>
    <name type="synonym">Lingula unguis</name>
    <dbReference type="NCBI Taxonomy" id="7574"/>
    <lineage>
        <taxon>Eukaryota</taxon>
        <taxon>Metazoa</taxon>
        <taxon>Spiralia</taxon>
        <taxon>Lophotrochozoa</taxon>
        <taxon>Brachiopoda</taxon>
        <taxon>Linguliformea</taxon>
        <taxon>Lingulata</taxon>
        <taxon>Lingulida</taxon>
        <taxon>Linguloidea</taxon>
        <taxon>Lingulidae</taxon>
        <taxon>Lingula</taxon>
    </lineage>
</organism>
<feature type="compositionally biased region" description="Basic and acidic residues" evidence="3">
    <location>
        <begin position="27"/>
        <end position="45"/>
    </location>
</feature>
<dbReference type="GO" id="GO:0003677">
    <property type="term" value="F:DNA binding"/>
    <property type="evidence" value="ECO:0007669"/>
    <property type="project" value="TreeGrafter"/>
</dbReference>
<feature type="compositionally biased region" description="Basic and acidic residues" evidence="3">
    <location>
        <begin position="1819"/>
        <end position="1837"/>
    </location>
</feature>
<evidence type="ECO:0000256" key="3">
    <source>
        <dbReference type="SAM" id="MobiDB-lite"/>
    </source>
</evidence>
<evidence type="ECO:0000256" key="1">
    <source>
        <dbReference type="ARBA" id="ARBA00023117"/>
    </source>
</evidence>
<protein>
    <submittedName>
        <fullName evidence="6">Uncharacterized protein LOC106166200 isoform X1</fullName>
    </submittedName>
</protein>
<feature type="compositionally biased region" description="Basic and acidic residues" evidence="3">
    <location>
        <begin position="1404"/>
        <end position="1419"/>
    </location>
</feature>
<dbReference type="SUPFAM" id="SSF47370">
    <property type="entry name" value="Bromodomain"/>
    <property type="match status" value="1"/>
</dbReference>
<feature type="region of interest" description="Disordered" evidence="3">
    <location>
        <begin position="1403"/>
        <end position="1433"/>
    </location>
</feature>
<dbReference type="GO" id="GO:0006338">
    <property type="term" value="P:chromatin remodeling"/>
    <property type="evidence" value="ECO:0007669"/>
    <property type="project" value="InterPro"/>
</dbReference>
<gene>
    <name evidence="6" type="primary">LOC106166200</name>
</gene>
<evidence type="ECO:0000313" key="5">
    <source>
        <dbReference type="Proteomes" id="UP000085678"/>
    </source>
</evidence>